<evidence type="ECO:0000313" key="2">
    <source>
        <dbReference type="EMBL" id="KAK4494143.1"/>
    </source>
</evidence>
<keyword evidence="1" id="KW-0812">Transmembrane</keyword>
<sequence>MAPLPNSDFPISRFLTWAPFRLDALGLITLLGADEVARAIGSLTRNALTDYLPLFGAFKVASNQIASVEPGFALYNLTDGIWVTELAPWFTRWLHTNLEYDYNVLHWIVRATPRDTPTRAWVSMLMGFVVNFGLIALSGVQADWYGVANACSMLIQVISRATITASYRAEIDTRAQNFHKKRIKPDKTADDLDALSGKKLLIVHPDGRLAVCHVPGGLIPSMLDIKQPRPVWDAASLTKIVPALATKSRREPYLRHWKQFKLLVLRALAWLSFGVQLVAIGQATLLTQMCTVAVMTIASVGAIFNIGVQKREEVGVWLLVNQCRAGAQGRTATYVMLEPTKAEEDYMRDRGLLPDKRNAPWYVKWDAAKAQWMKGKSQAGLADLIAEAETQDQKELLHLWPENATLLDLSRPDVAGKASVLTKDSKA</sequence>
<organism evidence="2 3">
    <name type="scientific">Zasmidium cellare</name>
    <name type="common">Wine cellar mold</name>
    <name type="synonym">Racodium cellare</name>
    <dbReference type="NCBI Taxonomy" id="395010"/>
    <lineage>
        <taxon>Eukaryota</taxon>
        <taxon>Fungi</taxon>
        <taxon>Dikarya</taxon>
        <taxon>Ascomycota</taxon>
        <taxon>Pezizomycotina</taxon>
        <taxon>Dothideomycetes</taxon>
        <taxon>Dothideomycetidae</taxon>
        <taxon>Mycosphaerellales</taxon>
        <taxon>Mycosphaerellaceae</taxon>
        <taxon>Zasmidium</taxon>
    </lineage>
</organism>
<feature type="transmembrane region" description="Helical" evidence="1">
    <location>
        <begin position="120"/>
        <end position="138"/>
    </location>
</feature>
<protein>
    <submittedName>
        <fullName evidence="2">Uncharacterized protein</fullName>
    </submittedName>
</protein>
<proteinExistence type="predicted"/>
<evidence type="ECO:0000313" key="3">
    <source>
        <dbReference type="Proteomes" id="UP001305779"/>
    </source>
</evidence>
<dbReference type="Proteomes" id="UP001305779">
    <property type="component" value="Unassembled WGS sequence"/>
</dbReference>
<dbReference type="EMBL" id="JAXOVC010000014">
    <property type="protein sequence ID" value="KAK4494143.1"/>
    <property type="molecule type" value="Genomic_DNA"/>
</dbReference>
<accession>A0ABR0DZ00</accession>
<reference evidence="2 3" key="1">
    <citation type="journal article" date="2023" name="G3 (Bethesda)">
        <title>A chromosome-level genome assembly of Zasmidium syzygii isolated from banana leaves.</title>
        <authorList>
            <person name="van Westerhoven A.C."/>
            <person name="Mehrabi R."/>
            <person name="Talebi R."/>
            <person name="Steentjes M.B.F."/>
            <person name="Corcolon B."/>
            <person name="Chong P.A."/>
            <person name="Kema G.H.J."/>
            <person name="Seidl M.F."/>
        </authorList>
    </citation>
    <scope>NUCLEOTIDE SEQUENCE [LARGE SCALE GENOMIC DNA]</scope>
    <source>
        <strain evidence="2 3">P124</strain>
    </source>
</reference>
<gene>
    <name evidence="2" type="ORF">PRZ48_014441</name>
</gene>
<keyword evidence="1" id="KW-1133">Transmembrane helix</keyword>
<keyword evidence="3" id="KW-1185">Reference proteome</keyword>
<feature type="transmembrane region" description="Helical" evidence="1">
    <location>
        <begin position="260"/>
        <end position="279"/>
    </location>
</feature>
<evidence type="ECO:0000256" key="1">
    <source>
        <dbReference type="SAM" id="Phobius"/>
    </source>
</evidence>
<name>A0ABR0DZ00_ZASCE</name>
<keyword evidence="1" id="KW-0472">Membrane</keyword>
<comment type="caution">
    <text evidence="2">The sequence shown here is derived from an EMBL/GenBank/DDBJ whole genome shotgun (WGS) entry which is preliminary data.</text>
</comment>
<feature type="transmembrane region" description="Helical" evidence="1">
    <location>
        <begin position="285"/>
        <end position="308"/>
    </location>
</feature>